<keyword evidence="1" id="KW-0812">Transmembrane</keyword>
<feature type="transmembrane region" description="Helical" evidence="1">
    <location>
        <begin position="32"/>
        <end position="51"/>
    </location>
</feature>
<feature type="transmembrane region" description="Helical" evidence="1">
    <location>
        <begin position="71"/>
        <end position="89"/>
    </location>
</feature>
<keyword evidence="1" id="KW-1133">Transmembrane helix</keyword>
<feature type="transmembrane region" description="Helical" evidence="1">
    <location>
        <begin position="110"/>
        <end position="134"/>
    </location>
</feature>
<keyword evidence="1" id="KW-0472">Membrane</keyword>
<dbReference type="RefSeq" id="WP_135636930.1">
    <property type="nucleotide sequence ID" value="NZ_RQFU01000020.1"/>
</dbReference>
<organism evidence="2 3">
    <name type="scientific">Leptospira yanagawae</name>
    <dbReference type="NCBI Taxonomy" id="293069"/>
    <lineage>
        <taxon>Bacteria</taxon>
        <taxon>Pseudomonadati</taxon>
        <taxon>Spirochaetota</taxon>
        <taxon>Spirochaetia</taxon>
        <taxon>Leptospirales</taxon>
        <taxon>Leptospiraceae</taxon>
        <taxon>Leptospira</taxon>
    </lineage>
</organism>
<evidence type="ECO:0000313" key="3">
    <source>
        <dbReference type="Proteomes" id="UP000298200"/>
    </source>
</evidence>
<protein>
    <recommendedName>
        <fullName evidence="4">DUF4328 domain-containing protein</fullName>
    </recommendedName>
</protein>
<gene>
    <name evidence="2" type="ORF">EHQ46_15760</name>
</gene>
<accession>A0ABY2LXX0</accession>
<keyword evidence="3" id="KW-1185">Reference proteome</keyword>
<sequence>MLLNIVNKIPFVEALTSYSIEVHKFAWRKFKVLWFLNMAPVWVTLLLSPISDEKGTILDQFLDTILKIPVAELYIYVVSFTSPIMYLIYENRTQKIDNENSKSPSIKDMFRGYGYIVIVSLVFYILTSFSYALLTINPQFFNNTNLSFFLSKLTFFVYIFSVFCLYLTILDGTPEPNHFVDSFRKNEKAAVDSLENRLKKRKGIKHEKP</sequence>
<dbReference type="Proteomes" id="UP000298200">
    <property type="component" value="Unassembled WGS sequence"/>
</dbReference>
<name>A0ABY2LXX0_9LEPT</name>
<dbReference type="EMBL" id="RQFU01000020">
    <property type="protein sequence ID" value="TGL17911.1"/>
    <property type="molecule type" value="Genomic_DNA"/>
</dbReference>
<reference evidence="3" key="1">
    <citation type="journal article" date="2019" name="PLoS Negl. Trop. Dis.">
        <title>Revisiting the worldwide diversity of Leptospira species in the environment.</title>
        <authorList>
            <person name="Vincent A.T."/>
            <person name="Schiettekatte O."/>
            <person name="Bourhy P."/>
            <person name="Veyrier F.J."/>
            <person name="Picardeau M."/>
        </authorList>
    </citation>
    <scope>NUCLEOTIDE SEQUENCE [LARGE SCALE GENOMIC DNA]</scope>
    <source>
        <strain evidence="3">201800272</strain>
    </source>
</reference>
<feature type="transmembrane region" description="Helical" evidence="1">
    <location>
        <begin position="146"/>
        <end position="169"/>
    </location>
</feature>
<comment type="caution">
    <text evidence="2">The sequence shown here is derived from an EMBL/GenBank/DDBJ whole genome shotgun (WGS) entry which is preliminary data.</text>
</comment>
<proteinExistence type="predicted"/>
<evidence type="ECO:0008006" key="4">
    <source>
        <dbReference type="Google" id="ProtNLM"/>
    </source>
</evidence>
<evidence type="ECO:0000256" key="1">
    <source>
        <dbReference type="SAM" id="Phobius"/>
    </source>
</evidence>
<evidence type="ECO:0000313" key="2">
    <source>
        <dbReference type="EMBL" id="TGL17911.1"/>
    </source>
</evidence>